<dbReference type="EMBL" id="JADGKB010000017">
    <property type="protein sequence ID" value="KAJ3259549.1"/>
    <property type="molecule type" value="Genomic_DNA"/>
</dbReference>
<keyword evidence="6" id="KW-1185">Reference proteome</keyword>
<dbReference type="Proteomes" id="UP001210925">
    <property type="component" value="Unassembled WGS sequence"/>
</dbReference>
<dbReference type="AlphaFoldDB" id="A0AAD5ULH3"/>
<dbReference type="InterPro" id="IPR001680">
    <property type="entry name" value="WD40_rpt"/>
</dbReference>
<comment type="caution">
    <text evidence="5">The sequence shown here is derived from an EMBL/GenBank/DDBJ whole genome shotgun (WGS) entry which is preliminary data.</text>
</comment>
<organism evidence="5 6">
    <name type="scientific">Boothiomyces macroporosus</name>
    <dbReference type="NCBI Taxonomy" id="261099"/>
    <lineage>
        <taxon>Eukaryota</taxon>
        <taxon>Fungi</taxon>
        <taxon>Fungi incertae sedis</taxon>
        <taxon>Chytridiomycota</taxon>
        <taxon>Chytridiomycota incertae sedis</taxon>
        <taxon>Chytridiomycetes</taxon>
        <taxon>Rhizophydiales</taxon>
        <taxon>Terramycetaceae</taxon>
        <taxon>Boothiomyces</taxon>
    </lineage>
</organism>
<name>A0AAD5ULH3_9FUNG</name>
<keyword evidence="2 4" id="KW-0853">WD repeat</keyword>
<evidence type="ECO:0000256" key="2">
    <source>
        <dbReference type="ARBA" id="ARBA00022574"/>
    </source>
</evidence>
<gene>
    <name evidence="5" type="ORF">HK103_002102</name>
</gene>
<dbReference type="Gene3D" id="2.130.10.10">
    <property type="entry name" value="YVTN repeat-like/Quinoprotein amine dehydrogenase"/>
    <property type="match status" value="1"/>
</dbReference>
<dbReference type="Pfam" id="PF00400">
    <property type="entry name" value="WD40"/>
    <property type="match status" value="4"/>
</dbReference>
<dbReference type="FunFam" id="2.130.10.10:FF:000190">
    <property type="entry name" value="Nuclear pore complex subunit"/>
    <property type="match status" value="1"/>
</dbReference>
<dbReference type="PROSITE" id="PS50082">
    <property type="entry name" value="WD_REPEATS_2"/>
    <property type="match status" value="1"/>
</dbReference>
<dbReference type="InterPro" id="IPR015943">
    <property type="entry name" value="WD40/YVTN_repeat-like_dom_sf"/>
</dbReference>
<reference evidence="5" key="1">
    <citation type="submission" date="2020-05" db="EMBL/GenBank/DDBJ databases">
        <title>Phylogenomic resolution of chytrid fungi.</title>
        <authorList>
            <person name="Stajich J.E."/>
            <person name="Amses K."/>
            <person name="Simmons R."/>
            <person name="Seto K."/>
            <person name="Myers J."/>
            <person name="Bonds A."/>
            <person name="Quandt C.A."/>
            <person name="Barry K."/>
            <person name="Liu P."/>
            <person name="Grigoriev I."/>
            <person name="Longcore J.E."/>
            <person name="James T.Y."/>
        </authorList>
    </citation>
    <scope>NUCLEOTIDE SEQUENCE</scope>
    <source>
        <strain evidence="5">PLAUS21</strain>
    </source>
</reference>
<evidence type="ECO:0000313" key="6">
    <source>
        <dbReference type="Proteomes" id="UP001210925"/>
    </source>
</evidence>
<keyword evidence="3" id="KW-0677">Repeat</keyword>
<evidence type="ECO:0000256" key="3">
    <source>
        <dbReference type="ARBA" id="ARBA00022737"/>
    </source>
</evidence>
<evidence type="ECO:0000256" key="1">
    <source>
        <dbReference type="ARBA" id="ARBA00007830"/>
    </source>
</evidence>
<dbReference type="SUPFAM" id="SSF50978">
    <property type="entry name" value="WD40 repeat-like"/>
    <property type="match status" value="1"/>
</dbReference>
<comment type="similarity">
    <text evidence="1">Belongs to the WD repeat rae1 family.</text>
</comment>
<evidence type="ECO:0008006" key="7">
    <source>
        <dbReference type="Google" id="ProtNLM"/>
    </source>
</evidence>
<accession>A0AAD5ULH3</accession>
<protein>
    <recommendedName>
        <fullName evidence="7">Poly(A)+ RNA export protein</fullName>
    </recommendedName>
</protein>
<dbReference type="InterPro" id="IPR036322">
    <property type="entry name" value="WD40_repeat_dom_sf"/>
</dbReference>
<dbReference type="SMART" id="SM00320">
    <property type="entry name" value="WD40"/>
    <property type="match status" value="4"/>
</dbReference>
<evidence type="ECO:0000313" key="5">
    <source>
        <dbReference type="EMBL" id="KAJ3259549.1"/>
    </source>
</evidence>
<feature type="repeat" description="WD" evidence="4">
    <location>
        <begin position="102"/>
        <end position="147"/>
    </location>
</feature>
<proteinExistence type="inferred from homology"/>
<dbReference type="PANTHER" id="PTHR10971">
    <property type="entry name" value="MRNA EXPORT FACTOR AND BUB3"/>
    <property type="match status" value="1"/>
</dbReference>
<sequence length="335" mass="37336">MAFSLGNQSTAKDFEISQPPTDTVSCLAFSPQADLLAASSWDNQTRVYEISSNGSSMGKASIQHDAPPLSVCWSTDGTKVFSAGCDKTAKMFDIQSQQTQQVAAHDAPIKSCKYIDGLSNMNNILVTASWDKTLKYWDFRSSTPVHTLQLPERAYTMDVKGALMVVGTAERHIVIYNLNNPSTPFKTIQSPLKWQTRTISCFIDSSGYAIGGIEGRVSIEYVEEKDQSRKFSFKCHRVDKNVFPVNEIIFHPTYGTLGTCGGDGGLRFWDKDERRSIKILPTMQAPVTNMAFNRSAQILAYSVGYDWHKGHEHHKPGAQIFLHPVVDDDVRPKKK</sequence>
<evidence type="ECO:0000256" key="4">
    <source>
        <dbReference type="PROSITE-ProRule" id="PRU00221"/>
    </source>
</evidence>